<dbReference type="SUPFAM" id="SSF52540">
    <property type="entry name" value="P-loop containing nucleoside triphosphate hydrolases"/>
    <property type="match status" value="1"/>
</dbReference>
<dbReference type="Proteomes" id="UP001523565">
    <property type="component" value="Unassembled WGS sequence"/>
</dbReference>
<dbReference type="InterPro" id="IPR030394">
    <property type="entry name" value="G_HFLX_dom"/>
</dbReference>
<keyword evidence="9" id="KW-1185">Reference proteome</keyword>
<comment type="subcellular location">
    <subcellularLocation>
        <location evidence="5">Cytoplasm</location>
    </subcellularLocation>
    <text evidence="5">May associate with membranes.</text>
</comment>
<proteinExistence type="inferred from homology"/>
<keyword evidence="4 5" id="KW-0342">GTP-binding</keyword>
<dbReference type="InterPro" id="IPR016496">
    <property type="entry name" value="GTPase_HflX"/>
</dbReference>
<dbReference type="Gene3D" id="3.40.50.11060">
    <property type="entry name" value="GTPase HflX, N-terminal domain"/>
    <property type="match status" value="1"/>
</dbReference>
<dbReference type="PROSITE" id="PS51705">
    <property type="entry name" value="G_HFLX"/>
    <property type="match status" value="1"/>
</dbReference>
<evidence type="ECO:0000256" key="6">
    <source>
        <dbReference type="SAM" id="Coils"/>
    </source>
</evidence>
<keyword evidence="1" id="KW-0479">Metal-binding</keyword>
<dbReference type="InterPro" id="IPR042108">
    <property type="entry name" value="GTPase_HflX_N_sf"/>
</dbReference>
<dbReference type="EMBL" id="JAMZFV010000016">
    <property type="protein sequence ID" value="MCP1110699.1"/>
    <property type="molecule type" value="Genomic_DNA"/>
</dbReference>
<dbReference type="Pfam" id="PF13167">
    <property type="entry name" value="GTP-bdg_N"/>
    <property type="match status" value="1"/>
</dbReference>
<dbReference type="PIRSF" id="PIRSF006809">
    <property type="entry name" value="GTP-binding_hflX_prd"/>
    <property type="match status" value="1"/>
</dbReference>
<dbReference type="Pfam" id="PF16360">
    <property type="entry name" value="GTP-bdg_M"/>
    <property type="match status" value="1"/>
</dbReference>
<feature type="coiled-coil region" evidence="6">
    <location>
        <begin position="160"/>
        <end position="194"/>
    </location>
</feature>
<sequence length="419" mass="46798">MIEYNEKKEKVILVGVALGNKSEEDTLSSLDELEELAKTAGAESVGRIIQIRDQFHPQTYVGKGKLEEIKDLLFEQEATGIICDDELSPVQTRNLEEALDVKVLDRTLVILDIFAARASTSEGKIQVELAQLKYAQTRLTGRGTSMSRLGGGIGTRGPGEKKLEQDRRLIKSRIALLNRELKDVKRHREVTRENRSKKQLPVIAIVGYTNAGKSTLLNSLTDAKIYAEDQLFATLDPTTRSLQLESGQEVLLTDTVGFIRKLPHHLIEAFKSTLEEAKYAQVILHVVDASSEEADVQMYTVYETLAELGVTGKPVITAFNKQDLLTEKVNLRDFKADLRVEISAKSGWGFTELLAAIETVLREQKQYIETLYGFHEAGKIALIRKYGEVVLEEYTADGILIKAYIPKNMVGKVKSESED</sequence>
<keyword evidence="3" id="KW-0460">Magnesium</keyword>
<evidence type="ECO:0000256" key="4">
    <source>
        <dbReference type="ARBA" id="ARBA00023134"/>
    </source>
</evidence>
<evidence type="ECO:0000313" key="8">
    <source>
        <dbReference type="EMBL" id="MCP1110699.1"/>
    </source>
</evidence>
<feature type="domain" description="Hflx-type G" evidence="7">
    <location>
        <begin position="201"/>
        <end position="365"/>
    </location>
</feature>
<organism evidence="8 9">
    <name type="scientific">Ohessyouella blattaphilus</name>
    <dbReference type="NCBI Taxonomy" id="2949333"/>
    <lineage>
        <taxon>Bacteria</taxon>
        <taxon>Bacillati</taxon>
        <taxon>Bacillota</taxon>
        <taxon>Clostridia</taxon>
        <taxon>Lachnospirales</taxon>
        <taxon>Lachnospiraceae</taxon>
        <taxon>Ohessyouella</taxon>
    </lineage>
</organism>
<keyword evidence="6" id="KW-0175">Coiled coil</keyword>
<keyword evidence="5" id="KW-0963">Cytoplasm</keyword>
<dbReference type="Gene3D" id="6.10.250.2860">
    <property type="match status" value="1"/>
</dbReference>
<dbReference type="RefSeq" id="WP_262069578.1">
    <property type="nucleotide sequence ID" value="NZ_JAMXOC010000016.1"/>
</dbReference>
<comment type="caution">
    <text evidence="8">The sequence shown here is derived from an EMBL/GenBank/DDBJ whole genome shotgun (WGS) entry which is preliminary data.</text>
</comment>
<accession>A0ABT1EJ23</accession>
<reference evidence="8 9" key="1">
    <citation type="journal article" date="2022" name="Genome Biol. Evol.">
        <title>Host diet, physiology and behaviors set the stage for Lachnospiraceae cladogenesis.</title>
        <authorList>
            <person name="Vera-Ponce De Leon A."/>
            <person name="Schneider M."/>
            <person name="Jahnes B.C."/>
            <person name="Sadowski V."/>
            <person name="Camuy-Velez L.A."/>
            <person name="Duan J."/>
            <person name="Sabree Z.L."/>
        </authorList>
    </citation>
    <scope>NUCLEOTIDE SEQUENCE [LARGE SCALE GENOMIC DNA]</scope>
    <source>
        <strain evidence="8 9">PAL227</strain>
    </source>
</reference>
<evidence type="ECO:0000256" key="5">
    <source>
        <dbReference type="HAMAP-Rule" id="MF_00900"/>
    </source>
</evidence>
<dbReference type="Gene3D" id="3.40.50.300">
    <property type="entry name" value="P-loop containing nucleotide triphosphate hydrolases"/>
    <property type="match status" value="1"/>
</dbReference>
<dbReference type="NCBIfam" id="TIGR03156">
    <property type="entry name" value="GTP_HflX"/>
    <property type="match status" value="1"/>
</dbReference>
<dbReference type="InterPro" id="IPR027417">
    <property type="entry name" value="P-loop_NTPase"/>
</dbReference>
<evidence type="ECO:0000256" key="1">
    <source>
        <dbReference type="ARBA" id="ARBA00022723"/>
    </source>
</evidence>
<comment type="function">
    <text evidence="5">GTPase that associates with the 50S ribosomal subunit and may have a role during protein synthesis or ribosome biogenesis.</text>
</comment>
<comment type="subunit">
    <text evidence="5">Monomer. Associates with the 50S ribosomal subunit.</text>
</comment>
<evidence type="ECO:0000256" key="3">
    <source>
        <dbReference type="ARBA" id="ARBA00022842"/>
    </source>
</evidence>
<evidence type="ECO:0000313" key="9">
    <source>
        <dbReference type="Proteomes" id="UP001523565"/>
    </source>
</evidence>
<dbReference type="InterPro" id="IPR025121">
    <property type="entry name" value="GTPase_HflX_N"/>
</dbReference>
<comment type="similarity">
    <text evidence="5">Belongs to the TRAFAC class OBG-HflX-like GTPase superfamily. HflX GTPase family.</text>
</comment>
<dbReference type="InterPro" id="IPR006073">
    <property type="entry name" value="GTP-bd"/>
</dbReference>
<dbReference type="PANTHER" id="PTHR10229">
    <property type="entry name" value="GTP-BINDING PROTEIN HFLX"/>
    <property type="match status" value="1"/>
</dbReference>
<evidence type="ECO:0000256" key="2">
    <source>
        <dbReference type="ARBA" id="ARBA00022741"/>
    </source>
</evidence>
<evidence type="ECO:0000259" key="7">
    <source>
        <dbReference type="PROSITE" id="PS51705"/>
    </source>
</evidence>
<dbReference type="PANTHER" id="PTHR10229:SF0">
    <property type="entry name" value="GTP-BINDING PROTEIN 6-RELATED"/>
    <property type="match status" value="1"/>
</dbReference>
<dbReference type="InterPro" id="IPR032305">
    <property type="entry name" value="GTP-bd_M"/>
</dbReference>
<dbReference type="Pfam" id="PF01926">
    <property type="entry name" value="MMR_HSR1"/>
    <property type="match status" value="1"/>
</dbReference>
<dbReference type="CDD" id="cd01878">
    <property type="entry name" value="HflX"/>
    <property type="match status" value="1"/>
</dbReference>
<name>A0ABT1EJ23_9FIRM</name>
<dbReference type="PRINTS" id="PR00326">
    <property type="entry name" value="GTP1OBG"/>
</dbReference>
<protein>
    <recommendedName>
        <fullName evidence="5">GTPase HflX</fullName>
    </recommendedName>
    <alternativeName>
        <fullName evidence="5">GTP-binding protein HflX</fullName>
    </alternativeName>
</protein>
<keyword evidence="2 5" id="KW-0547">Nucleotide-binding</keyword>
<gene>
    <name evidence="5 8" type="primary">hflX</name>
    <name evidence="8" type="ORF">NK118_10590</name>
</gene>
<dbReference type="HAMAP" id="MF_00900">
    <property type="entry name" value="GTPase_HflX"/>
    <property type="match status" value="1"/>
</dbReference>